<evidence type="ECO:0000313" key="1">
    <source>
        <dbReference type="EMBL" id="GKV14085.1"/>
    </source>
</evidence>
<proteinExistence type="predicted"/>
<dbReference type="EMBL" id="BPVZ01000040">
    <property type="protein sequence ID" value="GKV14085.1"/>
    <property type="molecule type" value="Genomic_DNA"/>
</dbReference>
<evidence type="ECO:0000313" key="2">
    <source>
        <dbReference type="Proteomes" id="UP001054252"/>
    </source>
</evidence>
<dbReference type="Proteomes" id="UP001054252">
    <property type="component" value="Unassembled WGS sequence"/>
</dbReference>
<accession>A0AAV5JTL7</accession>
<gene>
    <name evidence="1" type="ORF">SLEP1_g25006</name>
</gene>
<reference evidence="1 2" key="1">
    <citation type="journal article" date="2021" name="Commun. Biol.">
        <title>The genome of Shorea leprosula (Dipterocarpaceae) highlights the ecological relevance of drought in aseasonal tropical rainforests.</title>
        <authorList>
            <person name="Ng K.K.S."/>
            <person name="Kobayashi M.J."/>
            <person name="Fawcett J.A."/>
            <person name="Hatakeyama M."/>
            <person name="Paape T."/>
            <person name="Ng C.H."/>
            <person name="Ang C.C."/>
            <person name="Tnah L.H."/>
            <person name="Lee C.T."/>
            <person name="Nishiyama T."/>
            <person name="Sese J."/>
            <person name="O'Brien M.J."/>
            <person name="Copetti D."/>
            <person name="Mohd Noor M.I."/>
            <person name="Ong R.C."/>
            <person name="Putra M."/>
            <person name="Sireger I.Z."/>
            <person name="Indrioko S."/>
            <person name="Kosugi Y."/>
            <person name="Izuno A."/>
            <person name="Isagi Y."/>
            <person name="Lee S.L."/>
            <person name="Shimizu K.K."/>
        </authorList>
    </citation>
    <scope>NUCLEOTIDE SEQUENCE [LARGE SCALE GENOMIC DNA]</scope>
    <source>
        <strain evidence="1">214</strain>
    </source>
</reference>
<dbReference type="AlphaFoldDB" id="A0AAV5JTL7"/>
<sequence length="156" mass="17640">MIYMANQGLLIEMEREAQSEGRGSYAVSRKAVAETPINRIYGNREDIEHVSGRVSKDFRGKDFPMVINLDGVGGTEHDYCVALPADELDLAVKRMEHIICRGSPLTPPWDKVLDSLGFKRACGTFRLWRTDTFGQGVTSYNTFGQCVRPRLNNHFR</sequence>
<name>A0AAV5JTL7_9ROSI</name>
<comment type="caution">
    <text evidence="1">The sequence shown here is derived from an EMBL/GenBank/DDBJ whole genome shotgun (WGS) entry which is preliminary data.</text>
</comment>
<organism evidence="1 2">
    <name type="scientific">Rubroshorea leprosula</name>
    <dbReference type="NCBI Taxonomy" id="152421"/>
    <lineage>
        <taxon>Eukaryota</taxon>
        <taxon>Viridiplantae</taxon>
        <taxon>Streptophyta</taxon>
        <taxon>Embryophyta</taxon>
        <taxon>Tracheophyta</taxon>
        <taxon>Spermatophyta</taxon>
        <taxon>Magnoliopsida</taxon>
        <taxon>eudicotyledons</taxon>
        <taxon>Gunneridae</taxon>
        <taxon>Pentapetalae</taxon>
        <taxon>rosids</taxon>
        <taxon>malvids</taxon>
        <taxon>Malvales</taxon>
        <taxon>Dipterocarpaceae</taxon>
        <taxon>Rubroshorea</taxon>
    </lineage>
</organism>
<protein>
    <submittedName>
        <fullName evidence="1">Uncharacterized protein</fullName>
    </submittedName>
</protein>
<keyword evidence="2" id="KW-1185">Reference proteome</keyword>